<feature type="region of interest" description="Disordered" evidence="1">
    <location>
        <begin position="168"/>
        <end position="227"/>
    </location>
</feature>
<sequence>MHERARAASVRRSECAREISGVCSALNLKSLRLSPRSMPLSAAPPGQNCPVPFRLMRRQCCWVPLLVLFSCHGVSGTDRSAAGITLMKGMQSSSVMGPINIPKAAAMMGPFDLAPLVMCNTASLWALRMEPAESQVEYVQWCRPTKCSVRILDAVKYSGSVAMSIVSPPHPPSNEVIPSSRVKRSKCSESERERERGRSRRRCQELQPLSPPSGPAGSGSLAARSGRGDRQLLLQELRVLAV</sequence>
<protein>
    <submittedName>
        <fullName evidence="2">Uncharacterized protein</fullName>
    </submittedName>
</protein>
<evidence type="ECO:0000256" key="1">
    <source>
        <dbReference type="SAM" id="MobiDB-lite"/>
    </source>
</evidence>
<accession>A0A4Z2F0T4</accession>
<organism evidence="2 3">
    <name type="scientific">Liparis tanakae</name>
    <name type="common">Tanaka's snailfish</name>
    <dbReference type="NCBI Taxonomy" id="230148"/>
    <lineage>
        <taxon>Eukaryota</taxon>
        <taxon>Metazoa</taxon>
        <taxon>Chordata</taxon>
        <taxon>Craniata</taxon>
        <taxon>Vertebrata</taxon>
        <taxon>Euteleostomi</taxon>
        <taxon>Actinopterygii</taxon>
        <taxon>Neopterygii</taxon>
        <taxon>Teleostei</taxon>
        <taxon>Neoteleostei</taxon>
        <taxon>Acanthomorphata</taxon>
        <taxon>Eupercaria</taxon>
        <taxon>Perciformes</taxon>
        <taxon>Cottioidei</taxon>
        <taxon>Cottales</taxon>
        <taxon>Liparidae</taxon>
        <taxon>Liparis</taxon>
    </lineage>
</organism>
<dbReference type="EMBL" id="SRLO01001884">
    <property type="protein sequence ID" value="TNN34817.1"/>
    <property type="molecule type" value="Genomic_DNA"/>
</dbReference>
<dbReference type="Proteomes" id="UP000314294">
    <property type="component" value="Unassembled WGS sequence"/>
</dbReference>
<gene>
    <name evidence="2" type="ORF">EYF80_055020</name>
</gene>
<evidence type="ECO:0000313" key="3">
    <source>
        <dbReference type="Proteomes" id="UP000314294"/>
    </source>
</evidence>
<evidence type="ECO:0000313" key="2">
    <source>
        <dbReference type="EMBL" id="TNN34817.1"/>
    </source>
</evidence>
<feature type="compositionally biased region" description="Basic and acidic residues" evidence="1">
    <location>
        <begin position="186"/>
        <end position="196"/>
    </location>
</feature>
<name>A0A4Z2F0T4_9TELE</name>
<proteinExistence type="predicted"/>
<comment type="caution">
    <text evidence="2">The sequence shown here is derived from an EMBL/GenBank/DDBJ whole genome shotgun (WGS) entry which is preliminary data.</text>
</comment>
<reference evidence="2 3" key="1">
    <citation type="submission" date="2019-03" db="EMBL/GenBank/DDBJ databases">
        <title>First draft genome of Liparis tanakae, snailfish: a comprehensive survey of snailfish specific genes.</title>
        <authorList>
            <person name="Kim W."/>
            <person name="Song I."/>
            <person name="Jeong J.-H."/>
            <person name="Kim D."/>
            <person name="Kim S."/>
            <person name="Ryu S."/>
            <person name="Song J.Y."/>
            <person name="Lee S.K."/>
        </authorList>
    </citation>
    <scope>NUCLEOTIDE SEQUENCE [LARGE SCALE GENOMIC DNA]</scope>
    <source>
        <tissue evidence="2">Muscle</tissue>
    </source>
</reference>
<dbReference type="AlphaFoldDB" id="A0A4Z2F0T4"/>
<keyword evidence="3" id="KW-1185">Reference proteome</keyword>